<feature type="domain" description="AAA" evidence="2">
    <location>
        <begin position="188"/>
        <end position="299"/>
    </location>
</feature>
<dbReference type="EMBL" id="WSTA01000021">
    <property type="protein sequence ID" value="MWB98180.1"/>
    <property type="molecule type" value="Genomic_DNA"/>
</dbReference>
<dbReference type="Proteomes" id="UP000438182">
    <property type="component" value="Unassembled WGS sequence"/>
</dbReference>
<name>A0A6I4NV53_9MICO</name>
<protein>
    <submittedName>
        <fullName evidence="3">AAA family ATPase</fullName>
    </submittedName>
</protein>
<dbReference type="PANTHER" id="PTHR43384">
    <property type="entry name" value="SEPTUM SITE-DETERMINING PROTEIN MIND HOMOLOG, CHLOROPLASTIC-RELATED"/>
    <property type="match status" value="1"/>
</dbReference>
<dbReference type="AlphaFoldDB" id="A0A6I4NV53"/>
<dbReference type="SUPFAM" id="SSF52540">
    <property type="entry name" value="P-loop containing nucleoside triphosphate hydrolases"/>
    <property type="match status" value="1"/>
</dbReference>
<evidence type="ECO:0000313" key="3">
    <source>
        <dbReference type="EMBL" id="MWB98180.1"/>
    </source>
</evidence>
<feature type="compositionally biased region" description="Low complexity" evidence="1">
    <location>
        <begin position="107"/>
        <end position="118"/>
    </location>
</feature>
<dbReference type="InterPro" id="IPR050625">
    <property type="entry name" value="ParA/MinD_ATPase"/>
</dbReference>
<reference evidence="3 4" key="1">
    <citation type="submission" date="2019-12" db="EMBL/GenBank/DDBJ databases">
        <authorList>
            <person name="Kim Y.S."/>
        </authorList>
    </citation>
    <scope>NUCLEOTIDE SEQUENCE [LARGE SCALE GENOMIC DNA]</scope>
    <source>
        <strain evidence="3 4">MMS17-SY077</strain>
    </source>
</reference>
<dbReference type="RefSeq" id="WP_160423523.1">
    <property type="nucleotide sequence ID" value="NZ_WSTA01000021.1"/>
</dbReference>
<dbReference type="Pfam" id="PF13614">
    <property type="entry name" value="AAA_31"/>
    <property type="match status" value="1"/>
</dbReference>
<gene>
    <name evidence="3" type="ORF">GB864_06410</name>
</gene>
<feature type="region of interest" description="Disordered" evidence="1">
    <location>
        <begin position="90"/>
        <end position="118"/>
    </location>
</feature>
<dbReference type="PANTHER" id="PTHR43384:SF14">
    <property type="entry name" value="ESX-1 SECRETION-ASSOCIATED PROTEIN ESPI"/>
    <property type="match status" value="1"/>
</dbReference>
<accession>A0A6I4NV53</accession>
<sequence length="438" mass="47010">MTTDHALDGPTVTVQMRNDGSAEVRIDDEMHIVLADSAEQTLDAVSALIAIEAAKVGRPLPVMTYDPTGTWPIIVHPDGKVVADTSVEVADRPRPVDLTPMTPPAPAAEGAPQPAPAVQPVAAQPLQHSVATMRSRRSFIEEEQQSQRATRGWRGAMNKVGMRVAPSAAEAEELEDLARVSRHWAGPRTIAIVNGKGGAGKTPSTAMLSAIFARNGGAGVLAWDNNETRGTLGWRTEQGAHDATIHELLPNAAHLIGPMARVSDLTAFVHHQTEDRYDVLRSNPNVLAENQRLTSAEFDAVHAVAAKYFRLIVIDSGNDESAERWRRMVDQADQLVIATTAQGEHAEAGALLLEALRSRDGRAARLADQAVVIVSQSDRRAGLGPAEHIASGFRPIARKAVVIPYDPAMRDGKLRFDRLAKPTRRAWLAAAGAVADGL</sequence>
<evidence type="ECO:0000259" key="2">
    <source>
        <dbReference type="Pfam" id="PF13614"/>
    </source>
</evidence>
<comment type="caution">
    <text evidence="3">The sequence shown here is derived from an EMBL/GenBank/DDBJ whole genome shotgun (WGS) entry which is preliminary data.</text>
</comment>
<dbReference type="GO" id="GO:0005524">
    <property type="term" value="F:ATP binding"/>
    <property type="evidence" value="ECO:0007669"/>
    <property type="project" value="TreeGrafter"/>
</dbReference>
<organism evidence="3 4">
    <name type="scientific">Agromyces seonyuensis</name>
    <dbReference type="NCBI Taxonomy" id="2662446"/>
    <lineage>
        <taxon>Bacteria</taxon>
        <taxon>Bacillati</taxon>
        <taxon>Actinomycetota</taxon>
        <taxon>Actinomycetes</taxon>
        <taxon>Micrococcales</taxon>
        <taxon>Microbacteriaceae</taxon>
        <taxon>Agromyces</taxon>
    </lineage>
</organism>
<proteinExistence type="predicted"/>
<dbReference type="GO" id="GO:0005829">
    <property type="term" value="C:cytosol"/>
    <property type="evidence" value="ECO:0007669"/>
    <property type="project" value="TreeGrafter"/>
</dbReference>
<dbReference type="InterPro" id="IPR027417">
    <property type="entry name" value="P-loop_NTPase"/>
</dbReference>
<dbReference type="Gene3D" id="3.40.50.300">
    <property type="entry name" value="P-loop containing nucleotide triphosphate hydrolases"/>
    <property type="match status" value="1"/>
</dbReference>
<dbReference type="GO" id="GO:0051782">
    <property type="term" value="P:negative regulation of cell division"/>
    <property type="evidence" value="ECO:0007669"/>
    <property type="project" value="TreeGrafter"/>
</dbReference>
<keyword evidence="4" id="KW-1185">Reference proteome</keyword>
<evidence type="ECO:0000256" key="1">
    <source>
        <dbReference type="SAM" id="MobiDB-lite"/>
    </source>
</evidence>
<dbReference type="InterPro" id="IPR025669">
    <property type="entry name" value="AAA_dom"/>
</dbReference>
<evidence type="ECO:0000313" key="4">
    <source>
        <dbReference type="Proteomes" id="UP000438182"/>
    </source>
</evidence>
<dbReference type="GO" id="GO:0016887">
    <property type="term" value="F:ATP hydrolysis activity"/>
    <property type="evidence" value="ECO:0007669"/>
    <property type="project" value="TreeGrafter"/>
</dbReference>
<dbReference type="GO" id="GO:0009898">
    <property type="term" value="C:cytoplasmic side of plasma membrane"/>
    <property type="evidence" value="ECO:0007669"/>
    <property type="project" value="TreeGrafter"/>
</dbReference>